<name>A0AA47KP09_9GAMM</name>
<dbReference type="Proteomes" id="UP001164748">
    <property type="component" value="Plasmid unnamed"/>
</dbReference>
<evidence type="ECO:0000313" key="4">
    <source>
        <dbReference type="Proteomes" id="UP001164748"/>
    </source>
</evidence>
<organism evidence="3 4">
    <name type="scientific">Salinivibrio kushneri</name>
    <dbReference type="NCBI Taxonomy" id="1908198"/>
    <lineage>
        <taxon>Bacteria</taxon>
        <taxon>Pseudomonadati</taxon>
        <taxon>Pseudomonadota</taxon>
        <taxon>Gammaproteobacteria</taxon>
        <taxon>Vibrionales</taxon>
        <taxon>Vibrionaceae</taxon>
        <taxon>Salinivibrio</taxon>
    </lineage>
</organism>
<dbReference type="InterPro" id="IPR001623">
    <property type="entry name" value="DnaJ_domain"/>
</dbReference>
<dbReference type="SUPFAM" id="SSF46565">
    <property type="entry name" value="Chaperone J-domain"/>
    <property type="match status" value="1"/>
</dbReference>
<dbReference type="Pfam" id="PF00226">
    <property type="entry name" value="DnaJ"/>
    <property type="match status" value="1"/>
</dbReference>
<proteinExistence type="predicted"/>
<keyword evidence="1" id="KW-0143">Chaperone</keyword>
<gene>
    <name evidence="3" type="ORF">N8M53_13535</name>
</gene>
<dbReference type="SMART" id="SM00271">
    <property type="entry name" value="DnaJ"/>
    <property type="match status" value="1"/>
</dbReference>
<evidence type="ECO:0000259" key="2">
    <source>
        <dbReference type="PROSITE" id="PS50076"/>
    </source>
</evidence>
<evidence type="ECO:0000256" key="1">
    <source>
        <dbReference type="ARBA" id="ARBA00023186"/>
    </source>
</evidence>
<dbReference type="PROSITE" id="PS50076">
    <property type="entry name" value="DNAJ_2"/>
    <property type="match status" value="1"/>
</dbReference>
<geneLocation type="plasmid" evidence="3 4">
    <name>unnamed</name>
</geneLocation>
<dbReference type="CDD" id="cd06257">
    <property type="entry name" value="DnaJ"/>
    <property type="match status" value="1"/>
</dbReference>
<dbReference type="Gene3D" id="1.10.287.110">
    <property type="entry name" value="DnaJ domain"/>
    <property type="match status" value="1"/>
</dbReference>
<feature type="domain" description="J" evidence="2">
    <location>
        <begin position="153"/>
        <end position="204"/>
    </location>
</feature>
<dbReference type="EMBL" id="CP114589">
    <property type="protein sequence ID" value="WBA10374.1"/>
    <property type="molecule type" value="Genomic_DNA"/>
</dbReference>
<dbReference type="PRINTS" id="PR00625">
    <property type="entry name" value="JDOMAIN"/>
</dbReference>
<dbReference type="AlphaFoldDB" id="A0AA47KP09"/>
<evidence type="ECO:0000313" key="3">
    <source>
        <dbReference type="EMBL" id="WBA10374.1"/>
    </source>
</evidence>
<dbReference type="InterPro" id="IPR021059">
    <property type="entry name" value="DnaJ-related_N"/>
</dbReference>
<reference evidence="3" key="1">
    <citation type="submission" date="2022-09" db="EMBL/GenBank/DDBJ databases">
        <authorList>
            <person name="Li Z.-J."/>
        </authorList>
    </citation>
    <scope>NUCLEOTIDE SEQUENCE</scope>
    <source>
        <strain evidence="3">TGB11</strain>
        <plasmid evidence="3">unnamed</plasmid>
    </source>
</reference>
<dbReference type="RefSeq" id="WP_269580390.1">
    <property type="nucleotide sequence ID" value="NZ_CP114589.1"/>
</dbReference>
<keyword evidence="3" id="KW-0614">Plasmid</keyword>
<protein>
    <submittedName>
        <fullName evidence="3">DnaJ domain-containing protein</fullName>
    </submittedName>
</protein>
<accession>A0AA47KP09</accession>
<dbReference type="InterPro" id="IPR036869">
    <property type="entry name" value="J_dom_sf"/>
</dbReference>
<sequence length="204" mass="24365">MLAEKRDEIDNPLIWPILSILESTRQSWKVHHLLGELQKDTMMAQLDADPHLDLFKRNFLIMNALYQLQEMLLPQQWLQVESMDIQLQWRVGSSGFVAKEIDYQDPLRDYYMDWNNYDASQDDVKELLSSFWKHYQRHIGNEAPGEAMLERNKALKVLGLDEHASEHEIRRQWRKMALKWHPDRPEGDATTFREMCEAWQSLRL</sequence>
<dbReference type="Pfam" id="PF12339">
    <property type="entry name" value="DNAJ_related"/>
    <property type="match status" value="1"/>
</dbReference>